<keyword evidence="6 10" id="KW-0378">Hydrolase</keyword>
<keyword evidence="4 10" id="KW-0645">Protease</keyword>
<comment type="similarity">
    <text evidence="2">Belongs to the peptidase M1 family.</text>
</comment>
<dbReference type="InterPro" id="IPR045357">
    <property type="entry name" value="Aminopeptidase_N-like_N"/>
</dbReference>
<dbReference type="Pfam" id="PF00089">
    <property type="entry name" value="Trypsin"/>
    <property type="match status" value="1"/>
</dbReference>
<dbReference type="Pfam" id="PF17432">
    <property type="entry name" value="DUF3458_C"/>
    <property type="match status" value="1"/>
</dbReference>
<evidence type="ECO:0000256" key="2">
    <source>
        <dbReference type="ARBA" id="ARBA00010136"/>
    </source>
</evidence>
<dbReference type="CDD" id="cd09600">
    <property type="entry name" value="M1_APN"/>
    <property type="match status" value="1"/>
</dbReference>
<dbReference type="PANTHER" id="PTHR46322:SF1">
    <property type="entry name" value="PUROMYCIN-SENSITIVE AMINOPEPTIDASE"/>
    <property type="match status" value="1"/>
</dbReference>
<keyword evidence="12" id="KW-0732">Signal</keyword>
<reference evidence="14 15" key="1">
    <citation type="journal article" date="2018" name="Plant J.">
        <title>Genome sequences of Chlorella sorokiniana UTEX 1602 and Micractinium conductrix SAG 241.80: implications to maltose excretion by a green alga.</title>
        <authorList>
            <person name="Arriola M.B."/>
            <person name="Velmurugan N."/>
            <person name="Zhang Y."/>
            <person name="Plunkett M.H."/>
            <person name="Hondzo H."/>
            <person name="Barney B.M."/>
        </authorList>
    </citation>
    <scope>NUCLEOTIDE SEQUENCE [LARGE SCALE GENOMIC DNA]</scope>
    <source>
        <strain evidence="14 15">SAG 241.80</strain>
    </source>
</reference>
<keyword evidence="3 14" id="KW-0031">Aminopeptidase</keyword>
<keyword evidence="15" id="KW-1185">Reference proteome</keyword>
<dbReference type="PROSITE" id="PS00135">
    <property type="entry name" value="TRYPSIN_SER"/>
    <property type="match status" value="1"/>
</dbReference>
<dbReference type="InterPro" id="IPR043504">
    <property type="entry name" value="Peptidase_S1_PA_chymotrypsin"/>
</dbReference>
<dbReference type="InterPro" id="IPR001314">
    <property type="entry name" value="Peptidase_S1A"/>
</dbReference>
<dbReference type="Pfam" id="PF17900">
    <property type="entry name" value="Peptidase_M1_N"/>
    <property type="match status" value="1"/>
</dbReference>
<dbReference type="InterPro" id="IPR018114">
    <property type="entry name" value="TRYPSIN_HIS"/>
</dbReference>
<dbReference type="Gene3D" id="2.60.40.1840">
    <property type="match status" value="1"/>
</dbReference>
<dbReference type="SMART" id="SM00020">
    <property type="entry name" value="Tryp_SPc"/>
    <property type="match status" value="1"/>
</dbReference>
<feature type="compositionally biased region" description="Acidic residues" evidence="11">
    <location>
        <begin position="1461"/>
        <end position="1479"/>
    </location>
</feature>
<dbReference type="CDD" id="cd00190">
    <property type="entry name" value="Tryp_SPc"/>
    <property type="match status" value="1"/>
</dbReference>
<sequence>MWLLLSLLLQLPGCHARQLHEEGRVGAAIVNGYQTQPGRYPWMVSIRFSDGVGATHRCGGSLIHPRVVLTAAHCMLNTETGLPLAPPAYLPLVRVGGYNRTLDQPTAYDLRQVVRTVTHPGFKCCYQPDFMDHDVALLLLDAPSTKQPVQLAPYAAKPELPLPAYSVEWALGWGWTKPIVSGPSMLAEALQEARLSVLPLSECQRRWGSITYTSSTGASKWVPIDWLNNTAICNVDATNPSDPYVGTCAGDSGGPHIRKGLNASGDMQIGVESFGPRPCGTWIGGMANVAQHRRWIDAGVSLLTSTTWEARVGGGQRIVGFYGGIKSTGRRTAGSNMTVLAIGGKISGTSLVACLAPGLPGQQAVIAALTFRAAAGQAAVDISILPNKSLNVTVAGQRMRPGRTWPILGGTVEYRSPMGRPRDIIITRPGLVVTVRQPYLGGGLVRWLDVATKLTRVPWAPRGVLGYTFPSISKRLADYRPPAYTVRDARLVFVLGDAETVVEMTAVICATADQAAPPPLVLDGHKDVRLLSVSVEGRTLTSTQYKRSSAALTLLPDALPPTAAKAGAAFELSTRVAISPGANTSLQGLFITGGMFCTDLEAEGFRAITFFPDRPDVLASYTTRIEADRELYPVLLSNGSMIESGDLAGGRHFAVWRDPFPKPSYLFALVAGQLACVEAQHATHSGRAIQLRVWAAPEEIEARRADFALATLQRAMRWEEEEWGLECDLDLFQVVAVPQLNGGAMENTSLNVFDAALVLACPATATDDDYQNVERTVAHEFFHHQTGNRTTIRDWFQLTLKEGLTVFREQEFAAARQYPGGCARVEAGAELRWGLLDEDTGPLAHAPRPASVGTVENIYTDTIYSKGAEIVRMLQTCMGRPAFAAGLRAFLAEHRGKAATCEQLLESMAAAAGSGEAGGAGWSPLDMLRWYDQAGTPEVEAVGEWNPNARTYTLRLTQHTEPTPGQRHKSPVPIPVAAGLLGRKSGRQLPLRLLSGALPPSEAATAASGSQGAAPVTLVLLLTGAKQSWVFGGVEEEPVVSLLRGCSAPVALTVRGRRDAELALLAAADPDPYARWDASQELGLRALLKTYRAVTAAASKAAKPSWFGGKGKSKGSGSGGKSDGGAPPAVLSAAAAAAAKAAAPLAATLRPLLTSAVAGAEFGSWALTLPSDIGVYEREEDEVDPGLLQLARDALEAALAAALRPDLTAALAALDAALQQKDGRGSDVAGRQALLADGLQQNQQQGVDGGSGGGAPAGAFAYHPVAAAQRSMRAACLCMLGALRPAPPAVVADLSGRLAAADNLTDAVAATQALDRVGGQPRAAALAAFHDAWASTAPGLHTWMELVAGGEEPGNLAAVAALASHPRFEQGSPSCVEAMYQAFAETNCNFHAPDGSGYAFVADAVLALDAVNPQQAAALASTMADWEAVEPRRSALLHAQLQRLAGAAALSAQTREVVEAALEEGSDEESSEEESSDSD</sequence>
<evidence type="ECO:0000313" key="15">
    <source>
        <dbReference type="Proteomes" id="UP000239649"/>
    </source>
</evidence>
<dbReference type="InterPro" id="IPR009003">
    <property type="entry name" value="Peptidase_S1_PA"/>
</dbReference>
<evidence type="ECO:0000256" key="7">
    <source>
        <dbReference type="ARBA" id="ARBA00022833"/>
    </source>
</evidence>
<dbReference type="OrthoDB" id="510539at2759"/>
<dbReference type="InterPro" id="IPR027268">
    <property type="entry name" value="Peptidase_M4/M1_CTD_sf"/>
</dbReference>
<keyword evidence="8" id="KW-0482">Metalloprotease</keyword>
<feature type="compositionally biased region" description="Gly residues" evidence="11">
    <location>
        <begin position="1108"/>
        <end position="1123"/>
    </location>
</feature>
<evidence type="ECO:0000256" key="6">
    <source>
        <dbReference type="ARBA" id="ARBA00022801"/>
    </source>
</evidence>
<dbReference type="Pfam" id="PF01433">
    <property type="entry name" value="Peptidase_M1"/>
    <property type="match status" value="1"/>
</dbReference>
<dbReference type="PROSITE" id="PS50240">
    <property type="entry name" value="TRYPSIN_DOM"/>
    <property type="match status" value="1"/>
</dbReference>
<keyword evidence="10" id="KW-0720">Serine protease</keyword>
<dbReference type="GO" id="GO:0004252">
    <property type="term" value="F:serine-type endopeptidase activity"/>
    <property type="evidence" value="ECO:0007669"/>
    <property type="project" value="InterPro"/>
</dbReference>
<dbReference type="InterPro" id="IPR012779">
    <property type="entry name" value="Peptidase_M1_pepN"/>
</dbReference>
<dbReference type="FunFam" id="3.30.2010.30:FF:000002">
    <property type="entry name" value="Putative aminopeptidase N"/>
    <property type="match status" value="1"/>
</dbReference>
<feature type="region of interest" description="Disordered" evidence="11">
    <location>
        <begin position="1459"/>
        <end position="1479"/>
    </location>
</feature>
<evidence type="ECO:0000256" key="3">
    <source>
        <dbReference type="ARBA" id="ARBA00022438"/>
    </source>
</evidence>
<dbReference type="NCBIfam" id="TIGR02414">
    <property type="entry name" value="pepN_proteo"/>
    <property type="match status" value="1"/>
</dbReference>
<dbReference type="Pfam" id="PF11940">
    <property type="entry name" value="DUF3458"/>
    <property type="match status" value="1"/>
</dbReference>
<dbReference type="InterPro" id="IPR033116">
    <property type="entry name" value="TRYPSIN_SER"/>
</dbReference>
<dbReference type="PROSITE" id="PS00134">
    <property type="entry name" value="TRYPSIN_HIS"/>
    <property type="match status" value="1"/>
</dbReference>
<feature type="region of interest" description="Disordered" evidence="11">
    <location>
        <begin position="1107"/>
        <end position="1126"/>
    </location>
</feature>
<feature type="domain" description="Peptidase S1" evidence="13">
    <location>
        <begin position="29"/>
        <end position="301"/>
    </location>
</feature>
<dbReference type="InterPro" id="IPR014782">
    <property type="entry name" value="Peptidase_M1_dom"/>
</dbReference>
<dbReference type="Gene3D" id="2.60.40.1730">
    <property type="entry name" value="tricorn interacting facor f3 domain"/>
    <property type="match status" value="1"/>
</dbReference>
<keyword evidence="7" id="KW-0862">Zinc</keyword>
<evidence type="ECO:0000256" key="4">
    <source>
        <dbReference type="ARBA" id="ARBA00022670"/>
    </source>
</evidence>
<comment type="cofactor">
    <cofactor evidence="1">
        <name>Zn(2+)</name>
        <dbReference type="ChEBI" id="CHEBI:29105"/>
    </cofactor>
</comment>
<keyword evidence="5" id="KW-0479">Metal-binding</keyword>
<organism evidence="14 15">
    <name type="scientific">Micractinium conductrix</name>
    <dbReference type="NCBI Taxonomy" id="554055"/>
    <lineage>
        <taxon>Eukaryota</taxon>
        <taxon>Viridiplantae</taxon>
        <taxon>Chlorophyta</taxon>
        <taxon>core chlorophytes</taxon>
        <taxon>Trebouxiophyceae</taxon>
        <taxon>Chlorellales</taxon>
        <taxon>Chlorellaceae</taxon>
        <taxon>Chlorella clade</taxon>
        <taxon>Micractinium</taxon>
    </lineage>
</organism>
<dbReference type="GO" id="GO:0008270">
    <property type="term" value="F:zinc ion binding"/>
    <property type="evidence" value="ECO:0007669"/>
    <property type="project" value="InterPro"/>
</dbReference>
<dbReference type="GO" id="GO:0006508">
    <property type="term" value="P:proteolysis"/>
    <property type="evidence" value="ECO:0007669"/>
    <property type="project" value="UniProtKB-KW"/>
</dbReference>
<evidence type="ECO:0000259" key="13">
    <source>
        <dbReference type="PROSITE" id="PS50240"/>
    </source>
</evidence>
<protein>
    <submittedName>
        <fullName evidence="14">Puromycin-sensitive aminopeptidase isoform X2</fullName>
    </submittedName>
</protein>
<dbReference type="GO" id="GO:0008237">
    <property type="term" value="F:metallopeptidase activity"/>
    <property type="evidence" value="ECO:0007669"/>
    <property type="project" value="UniProtKB-KW"/>
</dbReference>
<evidence type="ECO:0000256" key="11">
    <source>
        <dbReference type="SAM" id="MobiDB-lite"/>
    </source>
</evidence>
<dbReference type="InterPro" id="IPR035414">
    <property type="entry name" value="Peptidase_M1_pepN_Ig-like"/>
</dbReference>
<accession>A0A2P6V9S1</accession>
<dbReference type="Gene3D" id="2.40.10.10">
    <property type="entry name" value="Trypsin-like serine proteases"/>
    <property type="match status" value="1"/>
</dbReference>
<feature type="chain" id="PRO_5015184742" evidence="12">
    <location>
        <begin position="17"/>
        <end position="1479"/>
    </location>
</feature>
<proteinExistence type="inferred from homology"/>
<dbReference type="Gene3D" id="3.30.2010.30">
    <property type="match status" value="1"/>
</dbReference>
<dbReference type="SUPFAM" id="SSF55486">
    <property type="entry name" value="Metalloproteases ('zincins'), catalytic domain"/>
    <property type="match status" value="1"/>
</dbReference>
<evidence type="ECO:0000256" key="8">
    <source>
        <dbReference type="ARBA" id="ARBA00023049"/>
    </source>
</evidence>
<evidence type="ECO:0000256" key="10">
    <source>
        <dbReference type="RuleBase" id="RU363034"/>
    </source>
</evidence>
<dbReference type="InterPro" id="IPR024601">
    <property type="entry name" value="Peptidase_M1_pepN_C"/>
</dbReference>
<gene>
    <name evidence="14" type="ORF">C2E20_5682</name>
</gene>
<dbReference type="InterPro" id="IPR001254">
    <property type="entry name" value="Trypsin_dom"/>
</dbReference>
<dbReference type="Gene3D" id="1.25.50.10">
    <property type="entry name" value="Peptidase M1, alanyl aminopeptidase, C-terminal domain"/>
    <property type="match status" value="1"/>
</dbReference>
<dbReference type="PRINTS" id="PR00722">
    <property type="entry name" value="CHYMOTRYPSIN"/>
</dbReference>
<dbReference type="SUPFAM" id="SSF63737">
    <property type="entry name" value="Leukotriene A4 hydrolase N-terminal domain"/>
    <property type="match status" value="1"/>
</dbReference>
<dbReference type="InterPro" id="IPR037144">
    <property type="entry name" value="Peptidase_M1_pepN_C_sf"/>
</dbReference>
<dbReference type="InterPro" id="IPR038438">
    <property type="entry name" value="PepN_Ig-like_sf"/>
</dbReference>
<evidence type="ECO:0000256" key="5">
    <source>
        <dbReference type="ARBA" id="ARBA00022723"/>
    </source>
</evidence>
<keyword evidence="9" id="KW-1015">Disulfide bond</keyword>
<dbReference type="Proteomes" id="UP000239649">
    <property type="component" value="Unassembled WGS sequence"/>
</dbReference>
<evidence type="ECO:0000313" key="14">
    <source>
        <dbReference type="EMBL" id="PSC70836.1"/>
    </source>
</evidence>
<dbReference type="PANTHER" id="PTHR46322">
    <property type="entry name" value="PUROMYCIN-SENSITIVE AMINOPEPTIDASE"/>
    <property type="match status" value="1"/>
</dbReference>
<evidence type="ECO:0000256" key="9">
    <source>
        <dbReference type="ARBA" id="ARBA00023157"/>
    </source>
</evidence>
<dbReference type="GO" id="GO:0004177">
    <property type="term" value="F:aminopeptidase activity"/>
    <property type="evidence" value="ECO:0007669"/>
    <property type="project" value="UniProtKB-KW"/>
</dbReference>
<dbReference type="EMBL" id="LHPF02000017">
    <property type="protein sequence ID" value="PSC70836.1"/>
    <property type="molecule type" value="Genomic_DNA"/>
</dbReference>
<dbReference type="STRING" id="554055.A0A2P6V9S1"/>
<dbReference type="Gene3D" id="1.10.390.10">
    <property type="entry name" value="Neutral Protease Domain 2"/>
    <property type="match status" value="1"/>
</dbReference>
<name>A0A2P6V9S1_9CHLO</name>
<evidence type="ECO:0000256" key="1">
    <source>
        <dbReference type="ARBA" id="ARBA00001947"/>
    </source>
</evidence>
<evidence type="ECO:0000256" key="12">
    <source>
        <dbReference type="SAM" id="SignalP"/>
    </source>
</evidence>
<dbReference type="SUPFAM" id="SSF50494">
    <property type="entry name" value="Trypsin-like serine proteases"/>
    <property type="match status" value="1"/>
</dbReference>
<feature type="signal peptide" evidence="12">
    <location>
        <begin position="1"/>
        <end position="16"/>
    </location>
</feature>
<dbReference type="InterPro" id="IPR042097">
    <property type="entry name" value="Aminopeptidase_N-like_N_sf"/>
</dbReference>
<comment type="caution">
    <text evidence="14">The sequence shown here is derived from an EMBL/GenBank/DDBJ whole genome shotgun (WGS) entry which is preliminary data.</text>
</comment>